<reference evidence="2" key="1">
    <citation type="submission" date="2014-11" db="EMBL/GenBank/DDBJ databases">
        <authorList>
            <person name="Amaro Gonzalez C."/>
        </authorList>
    </citation>
    <scope>NUCLEOTIDE SEQUENCE</scope>
</reference>
<accession>A0A0E9PDU6</accession>
<feature type="region of interest" description="Disordered" evidence="1">
    <location>
        <begin position="1"/>
        <end position="33"/>
    </location>
</feature>
<evidence type="ECO:0000313" key="2">
    <source>
        <dbReference type="EMBL" id="JAH02781.1"/>
    </source>
</evidence>
<proteinExistence type="predicted"/>
<feature type="compositionally biased region" description="Polar residues" evidence="1">
    <location>
        <begin position="21"/>
        <end position="33"/>
    </location>
</feature>
<protein>
    <submittedName>
        <fullName evidence="2">Uncharacterized protein</fullName>
    </submittedName>
</protein>
<dbReference type="EMBL" id="GBXM01105796">
    <property type="protein sequence ID" value="JAH02781.1"/>
    <property type="molecule type" value="Transcribed_RNA"/>
</dbReference>
<evidence type="ECO:0000256" key="1">
    <source>
        <dbReference type="SAM" id="MobiDB-lite"/>
    </source>
</evidence>
<organism evidence="2">
    <name type="scientific">Anguilla anguilla</name>
    <name type="common">European freshwater eel</name>
    <name type="synonym">Muraena anguilla</name>
    <dbReference type="NCBI Taxonomy" id="7936"/>
    <lineage>
        <taxon>Eukaryota</taxon>
        <taxon>Metazoa</taxon>
        <taxon>Chordata</taxon>
        <taxon>Craniata</taxon>
        <taxon>Vertebrata</taxon>
        <taxon>Euteleostomi</taxon>
        <taxon>Actinopterygii</taxon>
        <taxon>Neopterygii</taxon>
        <taxon>Teleostei</taxon>
        <taxon>Anguilliformes</taxon>
        <taxon>Anguillidae</taxon>
        <taxon>Anguilla</taxon>
    </lineage>
</organism>
<name>A0A0E9PDU6_ANGAN</name>
<sequence>MSGDHRGAVLAQPTVRPVTFHSYQPNKTQQKYN</sequence>
<dbReference type="AlphaFoldDB" id="A0A0E9PDU6"/>
<reference evidence="2" key="2">
    <citation type="journal article" date="2015" name="Fish Shellfish Immunol.">
        <title>Early steps in the European eel (Anguilla anguilla)-Vibrio vulnificus interaction in the gills: Role of the RtxA13 toxin.</title>
        <authorList>
            <person name="Callol A."/>
            <person name="Pajuelo D."/>
            <person name="Ebbesson L."/>
            <person name="Teles M."/>
            <person name="MacKenzie S."/>
            <person name="Amaro C."/>
        </authorList>
    </citation>
    <scope>NUCLEOTIDE SEQUENCE</scope>
</reference>